<feature type="region of interest" description="Disordered" evidence="1">
    <location>
        <begin position="159"/>
        <end position="181"/>
    </location>
</feature>
<dbReference type="AlphaFoldDB" id="A0A2N0VJF4"/>
<evidence type="ECO:0000313" key="2">
    <source>
        <dbReference type="EMBL" id="PKD44284.1"/>
    </source>
</evidence>
<dbReference type="RefSeq" id="WP_101071574.1">
    <property type="nucleotide sequence ID" value="NZ_PISP01000001.1"/>
</dbReference>
<gene>
    <name evidence="2" type="ORF">CWD77_02110</name>
</gene>
<reference evidence="2 3" key="1">
    <citation type="submission" date="2017-11" db="EMBL/GenBank/DDBJ databases">
        <title>Rhodohalobacter 15182 sp. nov., isolated from a salt lake.</title>
        <authorList>
            <person name="Han S."/>
        </authorList>
    </citation>
    <scope>NUCLEOTIDE SEQUENCE [LARGE SCALE GENOMIC DNA]</scope>
    <source>
        <strain evidence="2 3">15182</strain>
    </source>
</reference>
<dbReference type="InterPro" id="IPR046219">
    <property type="entry name" value="DUF6252"/>
</dbReference>
<proteinExistence type="predicted"/>
<evidence type="ECO:0000313" key="3">
    <source>
        <dbReference type="Proteomes" id="UP000233398"/>
    </source>
</evidence>
<accession>A0A2N0VJF4</accession>
<sequence length="181" mass="19731">MRRITYLIAITWIAGLLTLSCSESSVGNDDLGLGNATFSVSGDVEGSKSGMADFSGFNMNNLYSWDISIHDFDPQTFSLQFMIVSDSEIEQPSTGTYSIGNEPDSDFTASFTDTEDGFDNSVEYSTLFGEYSGTLTITESGSDVIKGTFSFTAGEENFDPEVPNREVSVTNGEFEARPRMQ</sequence>
<name>A0A2N0VJF4_9BACT</name>
<comment type="caution">
    <text evidence="2">The sequence shown here is derived from an EMBL/GenBank/DDBJ whole genome shotgun (WGS) entry which is preliminary data.</text>
</comment>
<dbReference type="Pfam" id="PF19765">
    <property type="entry name" value="DUF6252"/>
    <property type="match status" value="1"/>
</dbReference>
<keyword evidence="3" id="KW-1185">Reference proteome</keyword>
<dbReference type="Proteomes" id="UP000233398">
    <property type="component" value="Unassembled WGS sequence"/>
</dbReference>
<evidence type="ECO:0000256" key="1">
    <source>
        <dbReference type="SAM" id="MobiDB-lite"/>
    </source>
</evidence>
<organism evidence="2 3">
    <name type="scientific">Rhodohalobacter barkolensis</name>
    <dbReference type="NCBI Taxonomy" id="2053187"/>
    <lineage>
        <taxon>Bacteria</taxon>
        <taxon>Pseudomonadati</taxon>
        <taxon>Balneolota</taxon>
        <taxon>Balneolia</taxon>
        <taxon>Balneolales</taxon>
        <taxon>Balneolaceae</taxon>
        <taxon>Rhodohalobacter</taxon>
    </lineage>
</organism>
<dbReference type="PROSITE" id="PS51257">
    <property type="entry name" value="PROKAR_LIPOPROTEIN"/>
    <property type="match status" value="1"/>
</dbReference>
<protein>
    <submittedName>
        <fullName evidence="2">Uncharacterized protein</fullName>
    </submittedName>
</protein>
<dbReference type="OrthoDB" id="894122at2"/>
<dbReference type="EMBL" id="PISP01000001">
    <property type="protein sequence ID" value="PKD44284.1"/>
    <property type="molecule type" value="Genomic_DNA"/>
</dbReference>